<dbReference type="OrthoDB" id="329745at2759"/>
<reference evidence="2 3" key="1">
    <citation type="submission" date="2017-09" db="EMBL/GenBank/DDBJ databases">
        <title>Genome sequencing of Besnoitia besnoiti strain Bb-Ger1.</title>
        <authorList>
            <person name="Schares G."/>
            <person name="Venepally P."/>
            <person name="Lorenzi H.A."/>
        </authorList>
    </citation>
    <scope>NUCLEOTIDE SEQUENCE [LARGE SCALE GENOMIC DNA]</scope>
    <source>
        <strain evidence="2 3">Bb-Ger1</strain>
    </source>
</reference>
<evidence type="ECO:0000313" key="3">
    <source>
        <dbReference type="Proteomes" id="UP000224006"/>
    </source>
</evidence>
<feature type="region of interest" description="Disordered" evidence="1">
    <location>
        <begin position="979"/>
        <end position="1054"/>
    </location>
</feature>
<feature type="region of interest" description="Disordered" evidence="1">
    <location>
        <begin position="412"/>
        <end position="441"/>
    </location>
</feature>
<evidence type="ECO:0000313" key="2">
    <source>
        <dbReference type="EMBL" id="PFH37439.1"/>
    </source>
</evidence>
<dbReference type="Proteomes" id="UP000224006">
    <property type="component" value="Chromosome II"/>
</dbReference>
<evidence type="ECO:0000256" key="1">
    <source>
        <dbReference type="SAM" id="MobiDB-lite"/>
    </source>
</evidence>
<feature type="compositionally biased region" description="Polar residues" evidence="1">
    <location>
        <begin position="1022"/>
        <end position="1034"/>
    </location>
</feature>
<keyword evidence="3" id="KW-1185">Reference proteome</keyword>
<feature type="compositionally biased region" description="Basic and acidic residues" evidence="1">
    <location>
        <begin position="1037"/>
        <end position="1054"/>
    </location>
</feature>
<dbReference type="GeneID" id="40308878"/>
<protein>
    <submittedName>
        <fullName evidence="2">Uncharacterized protein</fullName>
    </submittedName>
</protein>
<comment type="caution">
    <text evidence="2">The sequence shown here is derived from an EMBL/GenBank/DDBJ whole genome shotgun (WGS) entry which is preliminary data.</text>
</comment>
<feature type="compositionally biased region" description="Polar residues" evidence="1">
    <location>
        <begin position="99"/>
        <end position="109"/>
    </location>
</feature>
<feature type="region of interest" description="Disordered" evidence="1">
    <location>
        <begin position="1"/>
        <end position="38"/>
    </location>
</feature>
<proteinExistence type="predicted"/>
<dbReference type="AlphaFoldDB" id="A0A2A9MHR5"/>
<feature type="region of interest" description="Disordered" evidence="1">
    <location>
        <begin position="478"/>
        <end position="515"/>
    </location>
</feature>
<dbReference type="EMBL" id="NWUJ01000002">
    <property type="protein sequence ID" value="PFH37439.1"/>
    <property type="molecule type" value="Genomic_DNA"/>
</dbReference>
<accession>A0A2A9MHR5</accession>
<sequence>MVSAADGADLDCRGQPSGAGNDSPRARSRATPRQALPKVYGTFFERKYIVKSSPLFPELPQRDRSSRATSPRSSGASPAVRSCPMTTDNSRQPGPATSLLVQRTSPSTRLHSRTVPALEEPSPDTASRLPGGDGNDTTNSGPHTAGAPLASSHMEEAIDLFLEEERLIEDLGRIQPVEIDSVFLDKAHSGAARLTVTSNRDCATSLPRTGPCDPRVSQVCAGQSRQNGKNVDANLASSSICSVGSRATVSATAAVVVAGDSPGQVSTVLPASGVGAYNSISLTKAQATADGRHVILTTLEWERFRRIVTNLLSTNMELRSKLRSTQQQFRQLEYAGNLEQTVARLKCEELQIRRKLAARDVSFADDYSLRAKLSECRAALEGFDASVESCESQARSFRNLEELLGQAIRRVQEKQQRPSTKGGAPFPASQSLGRNSDQHAESTAWNCPRGCAEVHREVRVSSDRCFIVSIHLSCPRRGDQKAANRPASLQRSQLHGGLDAESGLSSLGPTAENRESETCRGRLGFKIEPCPSVEAARILDKGISTVPECSSTEGYPTRAADSTPRTFHDLQRSVLSRELDTSLSDQEAQLILVVYDTKSSNVQIQALDMREWPHDPSREFLEGVVQHVLSNLQICGTGVSTDVQNQNITTPVQESSREPHAISEPVTLCYQKPTGCAGKPVSQEQFDESFFEETNEMLVYRGYHDIGGEADCAEGPSHFFVFLYQRSGRHLVARLFSPRSAQLLTAWIDTHCAATEYEKFLARSRRVCKSAYAPATAAGEFGKACRRTDNDVTLSAGLLRFIASRLRHEDGHLVLERVNLETEEAQLPYPSPGPSARGEDSEAVSQTPPSPAHRTLSVGEQLGLLDTLSLPENTSGFQATLTFRHPQLVERVPTEAGASAHPFFVFIRSRVSPLAAPESVSFVVYDPAASWCAESSFRLLDAVRLVHSRQRTFLQKLHLKQELLEQILEELSARDVCTPNRGTPTNIIHNNEHDEEPRSHKVHKISTPISPQVEQSDEQTELRASSEGSNSVSLQKADADAERETGGDEQHARPHECAISQKARALPALPRPQWVALLQEIYRDLKLTENSLVLPGISIGPVASSV</sequence>
<feature type="region of interest" description="Disordered" evidence="1">
    <location>
        <begin position="51"/>
        <end position="148"/>
    </location>
</feature>
<feature type="compositionally biased region" description="Basic and acidic residues" evidence="1">
    <location>
        <begin position="990"/>
        <end position="999"/>
    </location>
</feature>
<dbReference type="KEGG" id="bbes:BESB_038970"/>
<feature type="region of interest" description="Disordered" evidence="1">
    <location>
        <begin position="824"/>
        <end position="855"/>
    </location>
</feature>
<organism evidence="2 3">
    <name type="scientific">Besnoitia besnoiti</name>
    <name type="common">Apicomplexan protozoan</name>
    <dbReference type="NCBI Taxonomy" id="94643"/>
    <lineage>
        <taxon>Eukaryota</taxon>
        <taxon>Sar</taxon>
        <taxon>Alveolata</taxon>
        <taxon>Apicomplexa</taxon>
        <taxon>Conoidasida</taxon>
        <taxon>Coccidia</taxon>
        <taxon>Eucoccidiorida</taxon>
        <taxon>Eimeriorina</taxon>
        <taxon>Sarcocystidae</taxon>
        <taxon>Besnoitia</taxon>
    </lineage>
</organism>
<feature type="compositionally biased region" description="Polar residues" evidence="1">
    <location>
        <begin position="980"/>
        <end position="989"/>
    </location>
</feature>
<dbReference type="VEuPathDB" id="ToxoDB:BESB_038970"/>
<gene>
    <name evidence="2" type="ORF">BESB_038970</name>
</gene>
<feature type="compositionally biased region" description="Polar residues" evidence="1">
    <location>
        <begin position="67"/>
        <end position="76"/>
    </location>
</feature>
<feature type="compositionally biased region" description="Polar residues" evidence="1">
    <location>
        <begin position="428"/>
        <end position="441"/>
    </location>
</feature>
<name>A0A2A9MHR5_BESBE</name>
<dbReference type="RefSeq" id="XP_029221448.1">
    <property type="nucleotide sequence ID" value="XM_029362483.1"/>
</dbReference>